<dbReference type="SUPFAM" id="SSF56112">
    <property type="entry name" value="Protein kinase-like (PK-like)"/>
    <property type="match status" value="1"/>
</dbReference>
<reference evidence="11" key="1">
    <citation type="submission" date="2021-03" db="EMBL/GenBank/DDBJ databases">
        <title>Draft genome sequence of rust myrtle Austropuccinia psidii MF-1, a brazilian biotype.</title>
        <authorList>
            <person name="Quecine M.C."/>
            <person name="Pachon D.M.R."/>
            <person name="Bonatelli M.L."/>
            <person name="Correr F.H."/>
            <person name="Franceschini L.M."/>
            <person name="Leite T.F."/>
            <person name="Margarido G.R.A."/>
            <person name="Almeida C.A."/>
            <person name="Ferrarezi J.A."/>
            <person name="Labate C.A."/>
        </authorList>
    </citation>
    <scope>NUCLEOTIDE SEQUENCE</scope>
    <source>
        <strain evidence="11">MF-1</strain>
    </source>
</reference>
<keyword evidence="5" id="KW-0418">Kinase</keyword>
<evidence type="ECO:0000313" key="11">
    <source>
        <dbReference type="EMBL" id="MBW0529885.1"/>
    </source>
</evidence>
<dbReference type="OrthoDB" id="2506755at2759"/>
<comment type="caution">
    <text evidence="11">The sequence shown here is derived from an EMBL/GenBank/DDBJ whole genome shotgun (WGS) entry which is preliminary data.</text>
</comment>
<keyword evidence="12" id="KW-1185">Reference proteome</keyword>
<dbReference type="InterPro" id="IPR011009">
    <property type="entry name" value="Kinase-like_dom_sf"/>
</dbReference>
<dbReference type="PANTHER" id="PTHR24356:SF1">
    <property type="entry name" value="SERINE_THREONINE-PROTEIN KINASE GREATWALL"/>
    <property type="match status" value="1"/>
</dbReference>
<evidence type="ECO:0000256" key="8">
    <source>
        <dbReference type="ARBA" id="ARBA00048679"/>
    </source>
</evidence>
<feature type="domain" description="Protein kinase" evidence="10">
    <location>
        <begin position="144"/>
        <end position="483"/>
    </location>
</feature>
<evidence type="ECO:0000256" key="4">
    <source>
        <dbReference type="ARBA" id="ARBA00022741"/>
    </source>
</evidence>
<dbReference type="PANTHER" id="PTHR24356">
    <property type="entry name" value="SERINE/THREONINE-PROTEIN KINASE"/>
    <property type="match status" value="1"/>
</dbReference>
<keyword evidence="6" id="KW-0067">ATP-binding</keyword>
<dbReference type="AlphaFoldDB" id="A0A9Q3I887"/>
<comment type="catalytic activity">
    <reaction evidence="8">
        <text>L-seryl-[protein] + ATP = O-phospho-L-seryl-[protein] + ADP + H(+)</text>
        <dbReference type="Rhea" id="RHEA:17989"/>
        <dbReference type="Rhea" id="RHEA-COMP:9863"/>
        <dbReference type="Rhea" id="RHEA-COMP:11604"/>
        <dbReference type="ChEBI" id="CHEBI:15378"/>
        <dbReference type="ChEBI" id="CHEBI:29999"/>
        <dbReference type="ChEBI" id="CHEBI:30616"/>
        <dbReference type="ChEBI" id="CHEBI:83421"/>
        <dbReference type="ChEBI" id="CHEBI:456216"/>
        <dbReference type="EC" id="2.7.11.1"/>
    </reaction>
</comment>
<keyword evidence="3" id="KW-0808">Transferase</keyword>
<dbReference type="Gene3D" id="3.30.200.20">
    <property type="entry name" value="Phosphorylase Kinase, domain 1"/>
    <property type="match status" value="1"/>
</dbReference>
<evidence type="ECO:0000256" key="9">
    <source>
        <dbReference type="SAM" id="MobiDB-lite"/>
    </source>
</evidence>
<comment type="catalytic activity">
    <reaction evidence="7">
        <text>L-threonyl-[protein] + ATP = O-phospho-L-threonyl-[protein] + ADP + H(+)</text>
        <dbReference type="Rhea" id="RHEA:46608"/>
        <dbReference type="Rhea" id="RHEA-COMP:11060"/>
        <dbReference type="Rhea" id="RHEA-COMP:11605"/>
        <dbReference type="ChEBI" id="CHEBI:15378"/>
        <dbReference type="ChEBI" id="CHEBI:30013"/>
        <dbReference type="ChEBI" id="CHEBI:30616"/>
        <dbReference type="ChEBI" id="CHEBI:61977"/>
        <dbReference type="ChEBI" id="CHEBI:456216"/>
        <dbReference type="EC" id="2.7.11.1"/>
    </reaction>
</comment>
<gene>
    <name evidence="11" type="ORF">O181_069600</name>
</gene>
<dbReference type="SMART" id="SM00220">
    <property type="entry name" value="S_TKc"/>
    <property type="match status" value="1"/>
</dbReference>
<protein>
    <recommendedName>
        <fullName evidence="1">non-specific serine/threonine protein kinase</fullName>
        <ecNumber evidence="1">2.7.11.1</ecNumber>
    </recommendedName>
</protein>
<evidence type="ECO:0000256" key="6">
    <source>
        <dbReference type="ARBA" id="ARBA00022840"/>
    </source>
</evidence>
<dbReference type="GO" id="GO:0004674">
    <property type="term" value="F:protein serine/threonine kinase activity"/>
    <property type="evidence" value="ECO:0007669"/>
    <property type="project" value="UniProtKB-KW"/>
</dbReference>
<evidence type="ECO:0000256" key="3">
    <source>
        <dbReference type="ARBA" id="ARBA00022679"/>
    </source>
</evidence>
<feature type="region of interest" description="Disordered" evidence="9">
    <location>
        <begin position="16"/>
        <end position="42"/>
    </location>
</feature>
<keyword evidence="4" id="KW-0547">Nucleotide-binding</keyword>
<name>A0A9Q3I887_9BASI</name>
<dbReference type="GO" id="GO:0005524">
    <property type="term" value="F:ATP binding"/>
    <property type="evidence" value="ECO:0007669"/>
    <property type="project" value="UniProtKB-KW"/>
</dbReference>
<dbReference type="InterPro" id="IPR050236">
    <property type="entry name" value="Ser_Thr_kinase_AGC"/>
</dbReference>
<dbReference type="GO" id="GO:0035556">
    <property type="term" value="P:intracellular signal transduction"/>
    <property type="evidence" value="ECO:0007669"/>
    <property type="project" value="TreeGrafter"/>
</dbReference>
<dbReference type="EMBL" id="AVOT02035501">
    <property type="protein sequence ID" value="MBW0529885.1"/>
    <property type="molecule type" value="Genomic_DNA"/>
</dbReference>
<keyword evidence="2" id="KW-0723">Serine/threonine-protein kinase</keyword>
<evidence type="ECO:0000256" key="1">
    <source>
        <dbReference type="ARBA" id="ARBA00012513"/>
    </source>
</evidence>
<accession>A0A9Q3I887</accession>
<evidence type="ECO:0000256" key="5">
    <source>
        <dbReference type="ARBA" id="ARBA00022777"/>
    </source>
</evidence>
<dbReference type="EC" id="2.7.11.1" evidence="1"/>
<dbReference type="PROSITE" id="PS50011">
    <property type="entry name" value="PROTEIN_KINASE_DOM"/>
    <property type="match status" value="1"/>
</dbReference>
<evidence type="ECO:0000256" key="2">
    <source>
        <dbReference type="ARBA" id="ARBA00022527"/>
    </source>
</evidence>
<evidence type="ECO:0000256" key="7">
    <source>
        <dbReference type="ARBA" id="ARBA00047899"/>
    </source>
</evidence>
<proteinExistence type="predicted"/>
<evidence type="ECO:0000313" key="12">
    <source>
        <dbReference type="Proteomes" id="UP000765509"/>
    </source>
</evidence>
<dbReference type="InterPro" id="IPR000719">
    <property type="entry name" value="Prot_kinase_dom"/>
</dbReference>
<dbReference type="Gene3D" id="1.10.510.10">
    <property type="entry name" value="Transferase(Phosphotransferase) domain 1"/>
    <property type="match status" value="1"/>
</dbReference>
<evidence type="ECO:0000259" key="10">
    <source>
        <dbReference type="PROSITE" id="PS50011"/>
    </source>
</evidence>
<dbReference type="Pfam" id="PF00069">
    <property type="entry name" value="Pkinase"/>
    <property type="match status" value="2"/>
</dbReference>
<sequence length="704" mass="80943">MNFSLSNTPRVRFENFQSNSTSSASSTSINQNNNNNETDQSKNLNQLKSWSMRFTSFKKLSVIIYQILSSNNSHHDFINQIKNKNLIKLDDLNQSIKFDQNLGHLIEKIEFLKFFNDFNEKFSKIELKLFERLINLNLNLQEDFIILKNLSSSKTGSVDLVKTNLSNLHNLNQSNLYILKTIPKLMALKMSQNLSIKSELSIFLLSQSHPSSPIPKLFASFQSQFDLHLLIQFIPSGTLEDYAINNPSPNHSILRFWSAQIILALDWLHKDHRWCHRDLKPSNLLIDKSGHVLLNDFGTAAPLEVLHGPRIDNYLTRKFNKTVHYDHDTLSVPPQYRTVLVGTCDYIAPEVLDVHLCHTIVQLDSLSDDELEICQNSQKENISKQLDEYYGFEVDFWSFGISLYELIYGQPAFFCQSIGDTYDRIVSHQDYLQVSSTSQWAGCEKVKVSHELQNFIKSLICSRDVRIGCGKDGIEQIKRHDWFKGIDWNNLRKTPVPSFIPTELDLDQLATNVGHSQVNNQVDDRFHFSEFFNSSPGLSILRNSQYKAPSIDQKNELDEQLNQMPKVWGFTYLPNEPDVFDTSQKDQHVFRSSIKTPANEKEKFTDDRFTTPVRVRSKAEVASTIGIGTATAVRIRRGKDGSERQMSELEEWKELVDHVTMTAKKSGQGGTNIVRLEGRVHKLTESINKLFQKSDEMMIRLGQY</sequence>
<organism evidence="11 12">
    <name type="scientific">Austropuccinia psidii MF-1</name>
    <dbReference type="NCBI Taxonomy" id="1389203"/>
    <lineage>
        <taxon>Eukaryota</taxon>
        <taxon>Fungi</taxon>
        <taxon>Dikarya</taxon>
        <taxon>Basidiomycota</taxon>
        <taxon>Pucciniomycotina</taxon>
        <taxon>Pucciniomycetes</taxon>
        <taxon>Pucciniales</taxon>
        <taxon>Sphaerophragmiaceae</taxon>
        <taxon>Austropuccinia</taxon>
    </lineage>
</organism>
<dbReference type="Proteomes" id="UP000765509">
    <property type="component" value="Unassembled WGS sequence"/>
</dbReference>